<reference evidence="1" key="2">
    <citation type="journal article" date="2023" name="Science">
        <title>Genomic signatures of disease resistance in endangered staghorn corals.</title>
        <authorList>
            <person name="Vollmer S.V."/>
            <person name="Selwyn J.D."/>
            <person name="Despard B.A."/>
            <person name="Roesel C.L."/>
        </authorList>
    </citation>
    <scope>NUCLEOTIDE SEQUENCE</scope>
    <source>
        <strain evidence="1">K2</strain>
    </source>
</reference>
<sequence length="76" mass="8815">MSEDIYSALSKEKLLTFMMKCSDGVRIGPLSLVLEVGRHPFGVVDVIMIQVKNQFWYLVFRALFRGRERFKSQSSQ</sequence>
<dbReference type="EMBL" id="JARQWQ010000014">
    <property type="protein sequence ID" value="KAK2567518.1"/>
    <property type="molecule type" value="Genomic_DNA"/>
</dbReference>
<keyword evidence="2" id="KW-1185">Reference proteome</keyword>
<accession>A0AAD9QUB5</accession>
<comment type="caution">
    <text evidence="1">The sequence shown here is derived from an EMBL/GenBank/DDBJ whole genome shotgun (WGS) entry which is preliminary data.</text>
</comment>
<gene>
    <name evidence="1" type="ORF">P5673_008347</name>
</gene>
<reference evidence="1" key="1">
    <citation type="journal article" date="2023" name="G3 (Bethesda)">
        <title>Whole genome assembly and annotation of the endangered Caribbean coral Acropora cervicornis.</title>
        <authorList>
            <person name="Selwyn J.D."/>
            <person name="Vollmer S.V."/>
        </authorList>
    </citation>
    <scope>NUCLEOTIDE SEQUENCE</scope>
    <source>
        <strain evidence="1">K2</strain>
    </source>
</reference>
<evidence type="ECO:0000313" key="1">
    <source>
        <dbReference type="EMBL" id="KAK2567518.1"/>
    </source>
</evidence>
<name>A0AAD9QUB5_ACRCE</name>
<dbReference type="AlphaFoldDB" id="A0AAD9QUB5"/>
<evidence type="ECO:0000313" key="2">
    <source>
        <dbReference type="Proteomes" id="UP001249851"/>
    </source>
</evidence>
<organism evidence="1 2">
    <name type="scientific">Acropora cervicornis</name>
    <name type="common">Staghorn coral</name>
    <dbReference type="NCBI Taxonomy" id="6130"/>
    <lineage>
        <taxon>Eukaryota</taxon>
        <taxon>Metazoa</taxon>
        <taxon>Cnidaria</taxon>
        <taxon>Anthozoa</taxon>
        <taxon>Hexacorallia</taxon>
        <taxon>Scleractinia</taxon>
        <taxon>Astrocoeniina</taxon>
        <taxon>Acroporidae</taxon>
        <taxon>Acropora</taxon>
    </lineage>
</organism>
<proteinExistence type="predicted"/>
<protein>
    <submittedName>
        <fullName evidence="1">Uncharacterized protein</fullName>
    </submittedName>
</protein>
<dbReference type="Proteomes" id="UP001249851">
    <property type="component" value="Unassembled WGS sequence"/>
</dbReference>